<comment type="similarity">
    <text evidence="1">Belongs to the synaptotagmin family.</text>
</comment>
<protein>
    <recommendedName>
        <fullName evidence="4">C2 domain-containing protein</fullName>
    </recommendedName>
</protein>
<accession>A0A8C6TSZ5</accession>
<dbReference type="Proteomes" id="UP000694523">
    <property type="component" value="Unplaced"/>
</dbReference>
<keyword evidence="3" id="KW-0812">Transmembrane</keyword>
<evidence type="ECO:0000256" key="2">
    <source>
        <dbReference type="SAM" id="MobiDB-lite"/>
    </source>
</evidence>
<feature type="domain" description="C2" evidence="4">
    <location>
        <begin position="249"/>
        <end position="384"/>
    </location>
</feature>
<dbReference type="Ensembl" id="ENSNMLT00000026654.1">
    <property type="protein sequence ID" value="ENSNMLP00000023818.1"/>
    <property type="gene ID" value="ENSNMLG00000015315.1"/>
</dbReference>
<feature type="transmembrane region" description="Helical" evidence="3">
    <location>
        <begin position="12"/>
        <end position="38"/>
    </location>
</feature>
<organism evidence="5 6">
    <name type="scientific">Neogobius melanostomus</name>
    <name type="common">round goby</name>
    <dbReference type="NCBI Taxonomy" id="47308"/>
    <lineage>
        <taxon>Eukaryota</taxon>
        <taxon>Metazoa</taxon>
        <taxon>Chordata</taxon>
        <taxon>Craniata</taxon>
        <taxon>Vertebrata</taxon>
        <taxon>Euteleostomi</taxon>
        <taxon>Actinopterygii</taxon>
        <taxon>Neopterygii</taxon>
        <taxon>Teleostei</taxon>
        <taxon>Neoteleostei</taxon>
        <taxon>Acanthomorphata</taxon>
        <taxon>Gobiaria</taxon>
        <taxon>Gobiiformes</taxon>
        <taxon>Gobioidei</taxon>
        <taxon>Gobiidae</taxon>
        <taxon>Benthophilinae</taxon>
        <taxon>Neogobiini</taxon>
        <taxon>Neogobius</taxon>
    </lineage>
</organism>
<name>A0A8C6TSZ5_9GOBI</name>
<proteinExistence type="inferred from homology"/>
<evidence type="ECO:0000259" key="4">
    <source>
        <dbReference type="PROSITE" id="PS50004"/>
    </source>
</evidence>
<evidence type="ECO:0000313" key="5">
    <source>
        <dbReference type="Ensembl" id="ENSNMLP00000023818.1"/>
    </source>
</evidence>
<dbReference type="Pfam" id="PF00168">
    <property type="entry name" value="C2"/>
    <property type="match status" value="2"/>
</dbReference>
<dbReference type="InterPro" id="IPR000008">
    <property type="entry name" value="C2_dom"/>
</dbReference>
<dbReference type="FunFam" id="2.60.40.150:FF:000062">
    <property type="entry name" value="synaptotagmin-14 isoform X1"/>
    <property type="match status" value="1"/>
</dbReference>
<dbReference type="InterPro" id="IPR035892">
    <property type="entry name" value="C2_domain_sf"/>
</dbReference>
<dbReference type="GO" id="GO:0005543">
    <property type="term" value="F:phospholipid binding"/>
    <property type="evidence" value="ECO:0007669"/>
    <property type="project" value="TreeGrafter"/>
</dbReference>
<feature type="domain" description="C2" evidence="4">
    <location>
        <begin position="98"/>
        <end position="217"/>
    </location>
</feature>
<dbReference type="InterPro" id="IPR043541">
    <property type="entry name" value="SYT14/14L/16"/>
</dbReference>
<reference evidence="5" key="2">
    <citation type="submission" date="2025-09" db="UniProtKB">
        <authorList>
            <consortium name="Ensembl"/>
        </authorList>
    </citation>
    <scope>IDENTIFICATION</scope>
</reference>
<dbReference type="SMART" id="SM00239">
    <property type="entry name" value="C2"/>
    <property type="match status" value="2"/>
</dbReference>
<dbReference type="AlphaFoldDB" id="A0A8C6TSZ5"/>
<keyword evidence="3" id="KW-1133">Transmembrane helix</keyword>
<dbReference type="CDD" id="cd08408">
    <property type="entry name" value="C2B_Synaptotagmin-14_16"/>
    <property type="match status" value="1"/>
</dbReference>
<evidence type="ECO:0000256" key="3">
    <source>
        <dbReference type="SAM" id="Phobius"/>
    </source>
</evidence>
<feature type="region of interest" description="Disordered" evidence="2">
    <location>
        <begin position="68"/>
        <end position="93"/>
    </location>
</feature>
<feature type="compositionally biased region" description="Low complexity" evidence="2">
    <location>
        <begin position="68"/>
        <end position="81"/>
    </location>
</feature>
<evidence type="ECO:0000256" key="1">
    <source>
        <dbReference type="ARBA" id="ARBA00006996"/>
    </source>
</evidence>
<reference evidence="5" key="1">
    <citation type="submission" date="2025-08" db="UniProtKB">
        <authorList>
            <consortium name="Ensembl"/>
        </authorList>
    </citation>
    <scope>IDENTIFICATION</scope>
</reference>
<dbReference type="PANTHER" id="PTHR46129">
    <property type="entry name" value="SYNAPTOTAGMIN 14, ISOFORM D"/>
    <property type="match status" value="1"/>
</dbReference>
<dbReference type="PROSITE" id="PS50004">
    <property type="entry name" value="C2"/>
    <property type="match status" value="2"/>
</dbReference>
<dbReference type="PANTHER" id="PTHR46129:SF4">
    <property type="entry name" value="SYNAPTOTAGMIN-16"/>
    <property type="match status" value="1"/>
</dbReference>
<sequence>MLFLLSHRFIFIPFLILLCLVFITFLSGFLSLFCGFFITLQSCFLRFHPCFRRYFDVFKSLGIEPGTLTSPSTPSQQEQPPVLDAPSDPSSPHLPVSKCADLGLSLDYSPEQERISVTVLAVRDLPDKSRSGMDSWQIHMVLLPARKQRQKTSVQKGDSPEFNETFSRIEPSDLHVSALRFRLYALGGRIQRERMMGEKILRLSELDPQGGALSTTLLLQPRSNIKSMGSQMSLSPDSASSTQSLTHGGAPELLLGLSYNATTGRMSVELVKGSHFRNLALNRPPDTYGRLSLLNSMGQEISRCKTSVRRGQPNPVYKETFMFQVALFQLSDVTLLVSIFSRRSMKRKEMVGWVALGQNSSGEEEQSHWADMRDAKGQQVCRWHALLEG</sequence>
<keyword evidence="6" id="KW-1185">Reference proteome</keyword>
<evidence type="ECO:0000313" key="6">
    <source>
        <dbReference type="Proteomes" id="UP000694523"/>
    </source>
</evidence>
<dbReference type="CDD" id="cd08389">
    <property type="entry name" value="C2A_Synaptotagmin-14_16"/>
    <property type="match status" value="1"/>
</dbReference>
<dbReference type="Gene3D" id="2.60.40.150">
    <property type="entry name" value="C2 domain"/>
    <property type="match status" value="2"/>
</dbReference>
<keyword evidence="3" id="KW-0472">Membrane</keyword>
<dbReference type="SUPFAM" id="SSF49562">
    <property type="entry name" value="C2 domain (Calcium/lipid-binding domain, CaLB)"/>
    <property type="match status" value="2"/>
</dbReference>